<evidence type="ECO:0000313" key="3">
    <source>
        <dbReference type="Proteomes" id="UP000248646"/>
    </source>
</evidence>
<name>A0A2W7MEN1_9BACI</name>
<dbReference type="Proteomes" id="UP000248646">
    <property type="component" value="Unassembled WGS sequence"/>
</dbReference>
<dbReference type="EMBL" id="QKZI01000011">
    <property type="protein sequence ID" value="PZX02455.1"/>
    <property type="molecule type" value="Genomic_DNA"/>
</dbReference>
<reference evidence="2 3" key="1">
    <citation type="submission" date="2018-06" db="EMBL/GenBank/DDBJ databases">
        <title>Genomic Encyclopedia of Type Strains, Phase IV (KMG-IV): sequencing the most valuable type-strain genomes for metagenomic binning, comparative biology and taxonomic classification.</title>
        <authorList>
            <person name="Goeker M."/>
        </authorList>
    </citation>
    <scope>NUCLEOTIDE SEQUENCE [LARGE SCALE GENOMIC DNA]</scope>
    <source>
        <strain evidence="2 3">DSM 5</strain>
    </source>
</reference>
<evidence type="ECO:0000256" key="1">
    <source>
        <dbReference type="SAM" id="Phobius"/>
    </source>
</evidence>
<gene>
    <name evidence="2" type="ORF">C7437_11147</name>
</gene>
<keyword evidence="1" id="KW-0812">Transmembrane</keyword>
<dbReference type="AlphaFoldDB" id="A0A2W7MEN1"/>
<protein>
    <submittedName>
        <fullName evidence="2">Uncharacterized protein</fullName>
    </submittedName>
</protein>
<keyword evidence="3" id="KW-1185">Reference proteome</keyword>
<sequence>MNDNSEKWSIKEIKTRYYVFAGSVIGAILGLVAYVKDWL</sequence>
<comment type="caution">
    <text evidence="2">The sequence shown here is derived from an EMBL/GenBank/DDBJ whole genome shotgun (WGS) entry which is preliminary data.</text>
</comment>
<keyword evidence="1" id="KW-0472">Membrane</keyword>
<evidence type="ECO:0000313" key="2">
    <source>
        <dbReference type="EMBL" id="PZX02455.1"/>
    </source>
</evidence>
<organism evidence="2 3">
    <name type="scientific">Psychrobacillus insolitus</name>
    <dbReference type="NCBI Taxonomy" id="1461"/>
    <lineage>
        <taxon>Bacteria</taxon>
        <taxon>Bacillati</taxon>
        <taxon>Bacillota</taxon>
        <taxon>Bacilli</taxon>
        <taxon>Bacillales</taxon>
        <taxon>Bacillaceae</taxon>
        <taxon>Psychrobacillus</taxon>
    </lineage>
</organism>
<accession>A0A2W7MEN1</accession>
<proteinExistence type="predicted"/>
<feature type="transmembrane region" description="Helical" evidence="1">
    <location>
        <begin position="17"/>
        <end position="35"/>
    </location>
</feature>
<keyword evidence="1" id="KW-1133">Transmembrane helix</keyword>